<evidence type="ECO:0000256" key="5">
    <source>
        <dbReference type="ARBA" id="ARBA00022741"/>
    </source>
</evidence>
<feature type="transmembrane region" description="Helical" evidence="9">
    <location>
        <begin position="676"/>
        <end position="697"/>
    </location>
</feature>
<feature type="transmembrane region" description="Helical" evidence="9">
    <location>
        <begin position="1142"/>
        <end position="1163"/>
    </location>
</feature>
<dbReference type="InterPro" id="IPR034001">
    <property type="entry name" value="ABCG_PDR_1"/>
</dbReference>
<evidence type="ECO:0000256" key="3">
    <source>
        <dbReference type="ARBA" id="ARBA00022448"/>
    </source>
</evidence>
<dbReference type="InterPro" id="IPR013525">
    <property type="entry name" value="ABC2_TM"/>
</dbReference>
<dbReference type="OrthoDB" id="245989at2759"/>
<name>A0A9N9ZAA1_9HYPO</name>
<dbReference type="Pfam" id="PF00005">
    <property type="entry name" value="ABC_tran"/>
    <property type="match status" value="2"/>
</dbReference>
<feature type="transmembrane region" description="Helical" evidence="9">
    <location>
        <begin position="1221"/>
        <end position="1244"/>
    </location>
</feature>
<dbReference type="InterPro" id="IPR010929">
    <property type="entry name" value="PDR_CDR_ABC"/>
</dbReference>
<organism evidence="11 12">
    <name type="scientific">Clonostachys solani</name>
    <dbReference type="NCBI Taxonomy" id="160281"/>
    <lineage>
        <taxon>Eukaryota</taxon>
        <taxon>Fungi</taxon>
        <taxon>Dikarya</taxon>
        <taxon>Ascomycota</taxon>
        <taxon>Pezizomycotina</taxon>
        <taxon>Sordariomycetes</taxon>
        <taxon>Hypocreomycetidae</taxon>
        <taxon>Hypocreales</taxon>
        <taxon>Bionectriaceae</taxon>
        <taxon>Clonostachys</taxon>
    </lineage>
</organism>
<dbReference type="CDD" id="cd03233">
    <property type="entry name" value="ABCG_PDR_domain1"/>
    <property type="match status" value="1"/>
</dbReference>
<dbReference type="Proteomes" id="UP000775872">
    <property type="component" value="Unassembled WGS sequence"/>
</dbReference>
<dbReference type="EMBL" id="CABFOC020000042">
    <property type="protein sequence ID" value="CAH0051763.1"/>
    <property type="molecule type" value="Genomic_DNA"/>
</dbReference>
<keyword evidence="4 9" id="KW-0812">Transmembrane</keyword>
<protein>
    <recommendedName>
        <fullName evidence="10">ABC transporter domain-containing protein</fullName>
    </recommendedName>
</protein>
<reference evidence="12" key="1">
    <citation type="submission" date="2019-06" db="EMBL/GenBank/DDBJ databases">
        <authorList>
            <person name="Broberg M."/>
        </authorList>
    </citation>
    <scope>NUCLEOTIDE SEQUENCE [LARGE SCALE GENOMIC DNA]</scope>
</reference>
<dbReference type="Pfam" id="PF19055">
    <property type="entry name" value="ABC2_membrane_7"/>
    <property type="match status" value="1"/>
</dbReference>
<feature type="transmembrane region" description="Helical" evidence="9">
    <location>
        <begin position="538"/>
        <end position="557"/>
    </location>
</feature>
<dbReference type="GO" id="GO:0005524">
    <property type="term" value="F:ATP binding"/>
    <property type="evidence" value="ECO:0007669"/>
    <property type="project" value="UniProtKB-KW"/>
</dbReference>
<feature type="transmembrane region" description="Helical" evidence="9">
    <location>
        <begin position="1256"/>
        <end position="1274"/>
    </location>
</feature>
<sequence length="1400" mass="155660">MQALPGSSTRASSRTRADKLPVYRPLGRNIGVVFENISAYGHSEGSRHAPDLGQMAMAAVRAPIRLATRVFGGKGEASKRIIEDVSGVVFPGETLLVLGQPGSGCSTTLKIIANERSTYPVVTGKVTYGSMPSEALTGKYASEVVYNPEDDNHYPKLKVKHTVDFALRLRKPVQCKDDDSAAFSETMTDCLLGSLGMRHTKDTIVGNSFVRGVSGGERKRVSLAEVLTINPAVASWDNPIRGLDSSSALQFLSLLKKMSDETGMANIVTLYQASESMYQQCFERVLVMYEGRMIFSGKASDAREYFIGLGFDTWDRQTTPDFLTCVTSPSERAVRRDYLGSVPKTPDEFAAAFKQSVHYQTLLSDIEGYHQSFASDSQRVLNFTKEVERVRSTMFAPFVEPSSISTQAWAATCRYYRLLWGHRLDFYLVLFLNAANAVINGSAYFMAPKTATGSFEKGGAIFFSLIYFFLNALAEVSSTIDARSILVKQHKLGMIHPVSFVLAQTMADIPVAVVQSLVFACCYYFMLGLHKTASDFWIFLLILFTHYSAVSSLFRMLGAWAPNLNIALLMAGSAMPICLTYAGYGPPVPTMHRWGSWIRRISPSPYALEALMSNEFSDITLTCTPDQMVPNGPGYDDMRYQGCTLPGSVKGFNEVPGSTYLSIIYDYSRSNLWRNFGILLVMWFLYVVGTAIGLTVMTGESGSNGGPVFKSGAKIEQHHTRETKPTDVEHNAASAVRYLEPVSSNTSITRVAVTDEVTAVTDESKELSSKHDTFTFRNVSYFVQVDGKEKQLLHNVNGYAKPGQLTALMGASGAGKTTLLDTISQRKDVGRIEGEMLMGGKPLGQSFSRSCGFCMQQDIHEPTATIREALEFSAKLRQPHQVPVSDKLAYVDEIISLLELDPIADALIGEPGDGGLNIEERKRVTIGVELAARPSALLFLDEPTSGLDSQAAFSIISFLQKIARQGVPVVCTIHQPSAVLFQMFDHVLLLAPGGKTVFFGETGPFSKNVIDYFEANNAVMGPSENPAEFIISTVTDSSPRAPDWARIWDESKQCEALRRDIQIINENPINSTFQAHESSTSAYALPLWAQVVELTRRHWIAVWRSGPYNFSKLFKAIFCELFIAFTYFKAGPDLQGIQNYMLALLIIVWIIPASAADIQNIWFGKWAIFEARERNGIYNYKALLAALTIVEIPWQIICYTAVFLCTYWTVGFPNVTNTAGYVYFMYLVLSLFATSFCHLMAAIFPNPTISGYANSLFWVALTVFSGTLVPHRAMNSFYRPWIFWVDPLRYFLGGTVSNVLDGVKVECNQNDLTFFDPPANQTCFEYAESFLSTSTGYLINHDAVDSCGFCKYTKGQHYTDTMDYFSHDRWRDWAVLLGFSFFNVAGIWFFTWLYRVKLRR</sequence>
<dbReference type="SMART" id="SM00382">
    <property type="entry name" value="AAA"/>
    <property type="match status" value="2"/>
</dbReference>
<dbReference type="PROSITE" id="PS50893">
    <property type="entry name" value="ABC_TRANSPORTER_2"/>
    <property type="match status" value="2"/>
</dbReference>
<keyword evidence="8 9" id="KW-0472">Membrane</keyword>
<keyword evidence="3" id="KW-0813">Transport</keyword>
<dbReference type="SUPFAM" id="SSF52540">
    <property type="entry name" value="P-loop containing nucleoside triphosphate hydrolases"/>
    <property type="match status" value="2"/>
</dbReference>
<keyword evidence="7 9" id="KW-1133">Transmembrane helix</keyword>
<dbReference type="InterPro" id="IPR003593">
    <property type="entry name" value="AAA+_ATPase"/>
</dbReference>
<keyword evidence="6" id="KW-0067">ATP-binding</keyword>
<reference evidence="11 12" key="2">
    <citation type="submission" date="2021-10" db="EMBL/GenBank/DDBJ databases">
        <authorList>
            <person name="Piombo E."/>
        </authorList>
    </citation>
    <scope>NUCLEOTIDE SEQUENCE [LARGE SCALE GENOMIC DNA]</scope>
</reference>
<keyword evidence="5" id="KW-0547">Nucleotide-binding</keyword>
<dbReference type="InterPro" id="IPR043926">
    <property type="entry name" value="ABCG_dom"/>
</dbReference>
<dbReference type="Gene3D" id="3.40.50.300">
    <property type="entry name" value="P-loop containing nucleotide triphosphate hydrolases"/>
    <property type="match status" value="2"/>
</dbReference>
<evidence type="ECO:0000256" key="9">
    <source>
        <dbReference type="SAM" id="Phobius"/>
    </source>
</evidence>
<dbReference type="InterPro" id="IPR003439">
    <property type="entry name" value="ABC_transporter-like_ATP-bd"/>
</dbReference>
<evidence type="ECO:0000256" key="2">
    <source>
        <dbReference type="ARBA" id="ARBA00006012"/>
    </source>
</evidence>
<dbReference type="InterPro" id="IPR017871">
    <property type="entry name" value="ABC_transporter-like_CS"/>
</dbReference>
<evidence type="ECO:0000256" key="1">
    <source>
        <dbReference type="ARBA" id="ARBA00004141"/>
    </source>
</evidence>
<dbReference type="PANTHER" id="PTHR19241">
    <property type="entry name" value="ATP-BINDING CASSETTE TRANSPORTER"/>
    <property type="match status" value="1"/>
</dbReference>
<proteinExistence type="inferred from homology"/>
<dbReference type="FunFam" id="3.40.50.300:FF:000054">
    <property type="entry name" value="ABC multidrug transporter atrF"/>
    <property type="match status" value="1"/>
</dbReference>
<feature type="transmembrane region" description="Helical" evidence="9">
    <location>
        <begin position="1373"/>
        <end position="1394"/>
    </location>
</feature>
<dbReference type="PROSITE" id="PS00211">
    <property type="entry name" value="ABC_TRANSPORTER_1"/>
    <property type="match status" value="1"/>
</dbReference>
<dbReference type="GO" id="GO:0140359">
    <property type="term" value="F:ABC-type transporter activity"/>
    <property type="evidence" value="ECO:0007669"/>
    <property type="project" value="InterPro"/>
</dbReference>
<dbReference type="GO" id="GO:0016020">
    <property type="term" value="C:membrane"/>
    <property type="evidence" value="ECO:0007669"/>
    <property type="project" value="UniProtKB-SubCell"/>
</dbReference>
<comment type="similarity">
    <text evidence="2">Belongs to the ABC transporter superfamily. ABCG family. PDR (TC 3.A.1.205) subfamily.</text>
</comment>
<feature type="transmembrane region" description="Helical" evidence="9">
    <location>
        <begin position="564"/>
        <end position="584"/>
    </location>
</feature>
<feature type="domain" description="ABC transporter" evidence="10">
    <location>
        <begin position="774"/>
        <end position="1018"/>
    </location>
</feature>
<dbReference type="InterPro" id="IPR034003">
    <property type="entry name" value="ABCG_PDR_2"/>
</dbReference>
<evidence type="ECO:0000256" key="4">
    <source>
        <dbReference type="ARBA" id="ARBA00022692"/>
    </source>
</evidence>
<gene>
    <name evidence="11" type="ORF">CSOL1703_00014413</name>
</gene>
<feature type="transmembrane region" description="Helical" evidence="9">
    <location>
        <begin position="424"/>
        <end position="447"/>
    </location>
</feature>
<evidence type="ECO:0000259" key="10">
    <source>
        <dbReference type="PROSITE" id="PS50893"/>
    </source>
</evidence>
<comment type="caution">
    <text evidence="11">The sequence shown here is derived from an EMBL/GenBank/DDBJ whole genome shotgun (WGS) entry which is preliminary data.</text>
</comment>
<evidence type="ECO:0000256" key="6">
    <source>
        <dbReference type="ARBA" id="ARBA00022840"/>
    </source>
</evidence>
<feature type="domain" description="ABC transporter" evidence="10">
    <location>
        <begin position="64"/>
        <end position="315"/>
    </location>
</feature>
<feature type="transmembrane region" description="Helical" evidence="9">
    <location>
        <begin position="459"/>
        <end position="480"/>
    </location>
</feature>
<evidence type="ECO:0000256" key="8">
    <source>
        <dbReference type="ARBA" id="ARBA00023136"/>
    </source>
</evidence>
<feature type="transmembrane region" description="Helical" evidence="9">
    <location>
        <begin position="1183"/>
        <end position="1209"/>
    </location>
</feature>
<dbReference type="CDD" id="cd03232">
    <property type="entry name" value="ABCG_PDR_domain2"/>
    <property type="match status" value="1"/>
</dbReference>
<dbReference type="Pfam" id="PF01061">
    <property type="entry name" value="ABC2_membrane"/>
    <property type="match status" value="2"/>
</dbReference>
<dbReference type="GO" id="GO:0016887">
    <property type="term" value="F:ATP hydrolysis activity"/>
    <property type="evidence" value="ECO:0007669"/>
    <property type="project" value="InterPro"/>
</dbReference>
<keyword evidence="12" id="KW-1185">Reference proteome</keyword>
<comment type="subcellular location">
    <subcellularLocation>
        <location evidence="1">Membrane</location>
        <topology evidence="1">Multi-pass membrane protein</topology>
    </subcellularLocation>
</comment>
<feature type="transmembrane region" description="Helical" evidence="9">
    <location>
        <begin position="501"/>
        <end position="526"/>
    </location>
</feature>
<evidence type="ECO:0000256" key="7">
    <source>
        <dbReference type="ARBA" id="ARBA00022989"/>
    </source>
</evidence>
<evidence type="ECO:0000313" key="11">
    <source>
        <dbReference type="EMBL" id="CAH0051763.1"/>
    </source>
</evidence>
<dbReference type="Pfam" id="PF06422">
    <property type="entry name" value="PDR_CDR"/>
    <property type="match status" value="1"/>
</dbReference>
<evidence type="ECO:0000313" key="12">
    <source>
        <dbReference type="Proteomes" id="UP000775872"/>
    </source>
</evidence>
<accession>A0A9N9ZAA1</accession>
<dbReference type="InterPro" id="IPR027417">
    <property type="entry name" value="P-loop_NTPase"/>
</dbReference>